<evidence type="ECO:0000313" key="3">
    <source>
        <dbReference type="Proteomes" id="UP000327044"/>
    </source>
</evidence>
<dbReference type="Proteomes" id="UP000327044">
    <property type="component" value="Unassembled WGS sequence"/>
</dbReference>
<dbReference type="InterPro" id="IPR008906">
    <property type="entry name" value="HATC_C_dom"/>
</dbReference>
<name>A0A5N4ASF4_PHOPY</name>
<feature type="domain" description="HAT C-terminal dimerisation" evidence="1">
    <location>
        <begin position="122"/>
        <end position="184"/>
    </location>
</feature>
<organism evidence="2 3">
    <name type="scientific">Photinus pyralis</name>
    <name type="common">Common eastern firefly</name>
    <name type="synonym">Lampyris pyralis</name>
    <dbReference type="NCBI Taxonomy" id="7054"/>
    <lineage>
        <taxon>Eukaryota</taxon>
        <taxon>Metazoa</taxon>
        <taxon>Ecdysozoa</taxon>
        <taxon>Arthropoda</taxon>
        <taxon>Hexapoda</taxon>
        <taxon>Insecta</taxon>
        <taxon>Pterygota</taxon>
        <taxon>Neoptera</taxon>
        <taxon>Endopterygota</taxon>
        <taxon>Coleoptera</taxon>
        <taxon>Polyphaga</taxon>
        <taxon>Elateriformia</taxon>
        <taxon>Elateroidea</taxon>
        <taxon>Lampyridae</taxon>
        <taxon>Lampyrinae</taxon>
        <taxon>Photinus</taxon>
    </lineage>
</organism>
<dbReference type="Pfam" id="PF05699">
    <property type="entry name" value="Dimer_Tnp_hAT"/>
    <property type="match status" value="1"/>
</dbReference>
<keyword evidence="3" id="KW-1185">Reference proteome</keyword>
<dbReference type="InterPro" id="IPR012337">
    <property type="entry name" value="RNaseH-like_sf"/>
</dbReference>
<protein>
    <recommendedName>
        <fullName evidence="1">HAT C-terminal dimerisation domain-containing protein</fullName>
    </recommendedName>
</protein>
<evidence type="ECO:0000313" key="2">
    <source>
        <dbReference type="EMBL" id="KAB0800267.1"/>
    </source>
</evidence>
<proteinExistence type="predicted"/>
<gene>
    <name evidence="2" type="ORF">PPYR_06007</name>
</gene>
<reference evidence="2 3" key="1">
    <citation type="journal article" date="2018" name="Elife">
        <title>Firefly genomes illuminate parallel origins of bioluminescence in beetles.</title>
        <authorList>
            <person name="Fallon T.R."/>
            <person name="Lower S.E."/>
            <person name="Chang C.H."/>
            <person name="Bessho-Uehara M."/>
            <person name="Martin G.J."/>
            <person name="Bewick A.J."/>
            <person name="Behringer M."/>
            <person name="Debat H.J."/>
            <person name="Wong I."/>
            <person name="Day J.C."/>
            <person name="Suvorov A."/>
            <person name="Silva C.J."/>
            <person name="Stanger-Hall K.F."/>
            <person name="Hall D.W."/>
            <person name="Schmitz R.J."/>
            <person name="Nelson D.R."/>
            <person name="Lewis S.M."/>
            <person name="Shigenobu S."/>
            <person name="Bybee S.M."/>
            <person name="Larracuente A.M."/>
            <person name="Oba Y."/>
            <person name="Weng J.K."/>
        </authorList>
    </citation>
    <scope>NUCLEOTIDE SEQUENCE [LARGE SCALE GENOMIC DNA]</scope>
    <source>
        <strain evidence="2">1611_PpyrPB1</strain>
        <tissue evidence="2">Whole body</tissue>
    </source>
</reference>
<evidence type="ECO:0000259" key="1">
    <source>
        <dbReference type="Pfam" id="PF05699"/>
    </source>
</evidence>
<dbReference type="EMBL" id="VVIM01000004">
    <property type="protein sequence ID" value="KAB0800267.1"/>
    <property type="molecule type" value="Genomic_DNA"/>
</dbReference>
<accession>A0A5N4ASF4</accession>
<sequence length="236" mass="27142">MQSEKPKIHDLYDSVSAIYKTFLECFIKRDVILNVPLKQINYKDPSNFLPLEEIYLGAKVLTSTSSLTDDMKNTFRKRCLQFFIEAATPLAAHFPNLISENDLQKLDNEWRLLGNTKLNVDPDVSIEEFWNTVENMRYGDDSPMFPVLTKFVFDILIFPHSSANVERTFSDVNLLKTNRRNKLSTSSIVGNLHAKTYLRRRNATCNSVTFSQHLLALNNKSMYKKNDTDLTDSASD</sequence>
<dbReference type="InParanoid" id="A0A5N4ASF4"/>
<dbReference type="SUPFAM" id="SSF53098">
    <property type="entry name" value="Ribonuclease H-like"/>
    <property type="match status" value="1"/>
</dbReference>
<dbReference type="GO" id="GO:0046983">
    <property type="term" value="F:protein dimerization activity"/>
    <property type="evidence" value="ECO:0007669"/>
    <property type="project" value="InterPro"/>
</dbReference>
<dbReference type="AlphaFoldDB" id="A0A5N4ASF4"/>
<comment type="caution">
    <text evidence="2">The sequence shown here is derived from an EMBL/GenBank/DDBJ whole genome shotgun (WGS) entry which is preliminary data.</text>
</comment>